<reference evidence="1 2" key="1">
    <citation type="submission" date="2018-08" db="EMBL/GenBank/DDBJ databases">
        <title>A genome reference for cultivated species of the human gut microbiota.</title>
        <authorList>
            <person name="Zou Y."/>
            <person name="Xue W."/>
            <person name="Luo G."/>
        </authorList>
    </citation>
    <scope>NUCLEOTIDE SEQUENCE [LARGE SCALE GENOMIC DNA]</scope>
    <source>
        <strain evidence="1 2">AM32-8LB</strain>
    </source>
</reference>
<organism evidence="1 2">
    <name type="scientific">Roseburia inulinivorans</name>
    <dbReference type="NCBI Taxonomy" id="360807"/>
    <lineage>
        <taxon>Bacteria</taxon>
        <taxon>Bacillati</taxon>
        <taxon>Bacillota</taxon>
        <taxon>Clostridia</taxon>
        <taxon>Lachnospirales</taxon>
        <taxon>Lachnospiraceae</taxon>
        <taxon>Roseburia</taxon>
    </lineage>
</organism>
<dbReference type="Proteomes" id="UP000266391">
    <property type="component" value="Unassembled WGS sequence"/>
</dbReference>
<evidence type="ECO:0000313" key="2">
    <source>
        <dbReference type="Proteomes" id="UP000266391"/>
    </source>
</evidence>
<accession>A0A396AGW1</accession>
<proteinExistence type="predicted"/>
<dbReference type="RefSeq" id="WP_118093311.1">
    <property type="nucleotide sequence ID" value="NZ_QSIQ01000020.1"/>
</dbReference>
<dbReference type="AlphaFoldDB" id="A0A396AGW1"/>
<evidence type="ECO:0000313" key="1">
    <source>
        <dbReference type="EMBL" id="RHD01796.1"/>
    </source>
</evidence>
<sequence length="191" mass="22152">MKLDKEQQKHFAEAIRNASKKKGFKVKGCSIYVLEGNAFIHCDYFVDSQKMFYRIYIKNYEYDDIFWKVLQMPSNSKQADSLRAVGAFKAPSILIEKGEVELTENYEELAESLVELIMECSHDFMKNYDIDEYVVNNAEGMNIDILKYLAYIHMNRVNESQVIAEEAIKSGKVGSFKNEGKSFFEWAIMAE</sequence>
<name>A0A396AGW1_9FIRM</name>
<comment type="caution">
    <text evidence="1">The sequence shown here is derived from an EMBL/GenBank/DDBJ whole genome shotgun (WGS) entry which is preliminary data.</text>
</comment>
<evidence type="ECO:0008006" key="3">
    <source>
        <dbReference type="Google" id="ProtNLM"/>
    </source>
</evidence>
<dbReference type="EMBL" id="QSIQ01000020">
    <property type="protein sequence ID" value="RHD01796.1"/>
    <property type="molecule type" value="Genomic_DNA"/>
</dbReference>
<protein>
    <recommendedName>
        <fullName evidence="3">DUF4304 domain-containing protein</fullName>
    </recommendedName>
</protein>
<gene>
    <name evidence="1" type="ORF">DW813_12090</name>
</gene>